<evidence type="ECO:0000313" key="3">
    <source>
        <dbReference type="Proteomes" id="UP001595075"/>
    </source>
</evidence>
<proteinExistence type="predicted"/>
<organism evidence="2 3">
    <name type="scientific">Oculimacula yallundae</name>
    <dbReference type="NCBI Taxonomy" id="86028"/>
    <lineage>
        <taxon>Eukaryota</taxon>
        <taxon>Fungi</taxon>
        <taxon>Dikarya</taxon>
        <taxon>Ascomycota</taxon>
        <taxon>Pezizomycotina</taxon>
        <taxon>Leotiomycetes</taxon>
        <taxon>Helotiales</taxon>
        <taxon>Ploettnerulaceae</taxon>
        <taxon>Oculimacula</taxon>
    </lineage>
</organism>
<evidence type="ECO:0000256" key="1">
    <source>
        <dbReference type="SAM" id="MobiDB-lite"/>
    </source>
</evidence>
<feature type="region of interest" description="Disordered" evidence="1">
    <location>
        <begin position="1"/>
        <end position="110"/>
    </location>
</feature>
<comment type="caution">
    <text evidence="2">The sequence shown here is derived from an EMBL/GenBank/DDBJ whole genome shotgun (WGS) entry which is preliminary data.</text>
</comment>
<accession>A0ABR4C6Z4</accession>
<evidence type="ECO:0000313" key="2">
    <source>
        <dbReference type="EMBL" id="KAL2064883.1"/>
    </source>
</evidence>
<name>A0ABR4C6Z4_9HELO</name>
<dbReference type="EMBL" id="JAZHXI010000013">
    <property type="protein sequence ID" value="KAL2064883.1"/>
    <property type="molecule type" value="Genomic_DNA"/>
</dbReference>
<feature type="compositionally biased region" description="Polar residues" evidence="1">
    <location>
        <begin position="10"/>
        <end position="20"/>
    </location>
</feature>
<sequence length="148" mass="16937">MMIKAGGNVHYQSQHDQTTTKPREHKTGKQLSNHARQQPRLLSTSTHCHHRFLPTQSKQASPPHSVQSKASAKIQVNKQTNNKHPSRANDPNPRLYSTRTSMNAKSSTEQLPLKQNNLTPMPTIAQFFICFHVRRSFQCKYGRPRQSK</sequence>
<protein>
    <submittedName>
        <fullName evidence="2">Uncharacterized protein</fullName>
    </submittedName>
</protein>
<reference evidence="2 3" key="1">
    <citation type="journal article" date="2024" name="Commun. Biol.">
        <title>Comparative genomic analysis of thermophilic fungi reveals convergent evolutionary adaptations and gene losses.</title>
        <authorList>
            <person name="Steindorff A.S."/>
            <person name="Aguilar-Pontes M.V."/>
            <person name="Robinson A.J."/>
            <person name="Andreopoulos B."/>
            <person name="LaButti K."/>
            <person name="Kuo A."/>
            <person name="Mondo S."/>
            <person name="Riley R."/>
            <person name="Otillar R."/>
            <person name="Haridas S."/>
            <person name="Lipzen A."/>
            <person name="Grimwood J."/>
            <person name="Schmutz J."/>
            <person name="Clum A."/>
            <person name="Reid I.D."/>
            <person name="Moisan M.C."/>
            <person name="Butler G."/>
            <person name="Nguyen T.T.M."/>
            <person name="Dewar K."/>
            <person name="Conant G."/>
            <person name="Drula E."/>
            <person name="Henrissat B."/>
            <person name="Hansel C."/>
            <person name="Singer S."/>
            <person name="Hutchinson M.I."/>
            <person name="de Vries R.P."/>
            <person name="Natvig D.O."/>
            <person name="Powell A.J."/>
            <person name="Tsang A."/>
            <person name="Grigoriev I.V."/>
        </authorList>
    </citation>
    <scope>NUCLEOTIDE SEQUENCE [LARGE SCALE GENOMIC DNA]</scope>
    <source>
        <strain evidence="2 3">CBS 494.80</strain>
    </source>
</reference>
<feature type="compositionally biased region" description="Polar residues" evidence="1">
    <location>
        <begin position="29"/>
        <end position="46"/>
    </location>
</feature>
<feature type="compositionally biased region" description="Polar residues" evidence="1">
    <location>
        <begin position="95"/>
        <end position="110"/>
    </location>
</feature>
<keyword evidence="3" id="KW-1185">Reference proteome</keyword>
<feature type="compositionally biased region" description="Polar residues" evidence="1">
    <location>
        <begin position="54"/>
        <end position="83"/>
    </location>
</feature>
<dbReference type="Proteomes" id="UP001595075">
    <property type="component" value="Unassembled WGS sequence"/>
</dbReference>
<gene>
    <name evidence="2" type="ORF">VTL71DRAFT_4023</name>
</gene>